<dbReference type="FunFam" id="2.60.40.150:FF:000002">
    <property type="entry name" value="Protein unc-13 homolog B"/>
    <property type="match status" value="1"/>
</dbReference>
<dbReference type="GO" id="GO:0008270">
    <property type="term" value="F:zinc ion binding"/>
    <property type="evidence" value="ECO:0007669"/>
    <property type="project" value="UniProtKB-KW"/>
</dbReference>
<dbReference type="InterPro" id="IPR027080">
    <property type="entry name" value="Unc-13"/>
</dbReference>
<feature type="region of interest" description="Disordered" evidence="7">
    <location>
        <begin position="1735"/>
        <end position="1764"/>
    </location>
</feature>
<evidence type="ECO:0000313" key="13">
    <source>
        <dbReference type="RefSeq" id="XP_037898641.1"/>
    </source>
</evidence>
<dbReference type="FunFam" id="2.60.40.150:FF:000014">
    <property type="entry name" value="protein unc-13 homolog B"/>
    <property type="match status" value="1"/>
</dbReference>
<protein>
    <submittedName>
        <fullName evidence="13">Uncharacterized protein LOC119643365 isoform X2</fullName>
    </submittedName>
</protein>
<dbReference type="Gene3D" id="2.60.40.150">
    <property type="entry name" value="C2 domain"/>
    <property type="match status" value="2"/>
</dbReference>
<dbReference type="GO" id="GO:0042734">
    <property type="term" value="C:presynaptic membrane"/>
    <property type="evidence" value="ECO:0007669"/>
    <property type="project" value="TreeGrafter"/>
</dbReference>
<evidence type="ECO:0000259" key="9">
    <source>
        <dbReference type="PROSITE" id="PS50081"/>
    </source>
</evidence>
<dbReference type="InterPro" id="IPR037302">
    <property type="entry name" value="Unc-13_C2B"/>
</dbReference>
<feature type="compositionally biased region" description="Basic residues" evidence="7">
    <location>
        <begin position="1958"/>
        <end position="1968"/>
    </location>
</feature>
<dbReference type="Gene3D" id="1.10.357.50">
    <property type="match status" value="1"/>
</dbReference>
<dbReference type="GO" id="GO:0099525">
    <property type="term" value="P:presynaptic dense core vesicle exocytosis"/>
    <property type="evidence" value="ECO:0007669"/>
    <property type="project" value="TreeGrafter"/>
</dbReference>
<dbReference type="SMART" id="SM00239">
    <property type="entry name" value="C2"/>
    <property type="match status" value="2"/>
</dbReference>
<dbReference type="GO" id="GO:0031594">
    <property type="term" value="C:neuromuscular junction"/>
    <property type="evidence" value="ECO:0007669"/>
    <property type="project" value="TreeGrafter"/>
</dbReference>
<dbReference type="SMART" id="SM00109">
    <property type="entry name" value="C1"/>
    <property type="match status" value="1"/>
</dbReference>
<dbReference type="GO" id="GO:0005509">
    <property type="term" value="F:calcium ion binding"/>
    <property type="evidence" value="ECO:0007669"/>
    <property type="project" value="InterPro"/>
</dbReference>
<keyword evidence="3" id="KW-0863">Zinc-finger</keyword>
<feature type="region of interest" description="Disordered" evidence="7">
    <location>
        <begin position="615"/>
        <end position="640"/>
    </location>
</feature>
<feature type="compositionally biased region" description="Basic and acidic residues" evidence="7">
    <location>
        <begin position="2256"/>
        <end position="2277"/>
    </location>
</feature>
<dbReference type="Pfam" id="PF00168">
    <property type="entry name" value="C2"/>
    <property type="match status" value="2"/>
</dbReference>
<feature type="domain" description="MHD1" evidence="10">
    <location>
        <begin position="2907"/>
        <end position="3050"/>
    </location>
</feature>
<keyword evidence="4" id="KW-0862">Zinc</keyword>
<feature type="region of interest" description="Disordered" evidence="7">
    <location>
        <begin position="2256"/>
        <end position="2304"/>
    </location>
</feature>
<dbReference type="GO" id="GO:0098831">
    <property type="term" value="C:presynaptic active zone cytoplasmic component"/>
    <property type="evidence" value="ECO:0007669"/>
    <property type="project" value="TreeGrafter"/>
</dbReference>
<dbReference type="PROSITE" id="PS50081">
    <property type="entry name" value="ZF_DAG_PE_2"/>
    <property type="match status" value="1"/>
</dbReference>
<dbReference type="CDD" id="cd04027">
    <property type="entry name" value="C2B_Munc13"/>
    <property type="match status" value="1"/>
</dbReference>
<dbReference type="FunFam" id="1.10.357.50:FF:000001">
    <property type="entry name" value="Protein unc-13 homolog B"/>
    <property type="match status" value="1"/>
</dbReference>
<feature type="region of interest" description="Disordered" evidence="7">
    <location>
        <begin position="1499"/>
        <end position="1520"/>
    </location>
</feature>
<dbReference type="PANTHER" id="PTHR10480:SF12">
    <property type="entry name" value="UNC-13, ISOFORM E"/>
    <property type="match status" value="1"/>
</dbReference>
<dbReference type="PROSITE" id="PS50004">
    <property type="entry name" value="C2"/>
    <property type="match status" value="2"/>
</dbReference>
<dbReference type="PANTHER" id="PTHR10480">
    <property type="entry name" value="PROTEIN UNC-13 HOMOLOG"/>
    <property type="match status" value="1"/>
</dbReference>
<dbReference type="InterPro" id="IPR002219">
    <property type="entry name" value="PKC_DAG/PE"/>
</dbReference>
<feature type="domain" description="MHD2" evidence="11">
    <location>
        <begin position="3165"/>
        <end position="3331"/>
    </location>
</feature>
<dbReference type="InterPro" id="IPR010439">
    <property type="entry name" value="MUN_dom"/>
</dbReference>
<dbReference type="GO" id="GO:0016081">
    <property type="term" value="P:synaptic vesicle docking"/>
    <property type="evidence" value="ECO:0007669"/>
    <property type="project" value="TreeGrafter"/>
</dbReference>
<dbReference type="FunFam" id="3.30.60.20:FF:000001">
    <property type="entry name" value="Protein unc-13 homolog B"/>
    <property type="match status" value="1"/>
</dbReference>
<dbReference type="GO" id="GO:0019992">
    <property type="term" value="F:diacylglycerol binding"/>
    <property type="evidence" value="ECO:0007669"/>
    <property type="project" value="InterPro"/>
</dbReference>
<dbReference type="GO" id="GO:0005543">
    <property type="term" value="F:phospholipid binding"/>
    <property type="evidence" value="ECO:0007669"/>
    <property type="project" value="InterPro"/>
</dbReference>
<keyword evidence="12" id="KW-1185">Reference proteome</keyword>
<keyword evidence="1" id="KW-0479">Metal-binding</keyword>
<feature type="coiled-coil region" evidence="6">
    <location>
        <begin position="885"/>
        <end position="912"/>
    </location>
</feature>
<evidence type="ECO:0000256" key="7">
    <source>
        <dbReference type="SAM" id="MobiDB-lite"/>
    </source>
</evidence>
<dbReference type="Pfam" id="PF06292">
    <property type="entry name" value="MUN"/>
    <property type="match status" value="1"/>
</dbReference>
<reference evidence="13" key="1">
    <citation type="submission" date="2025-08" db="UniProtKB">
        <authorList>
            <consortium name="RefSeq"/>
        </authorList>
    </citation>
    <scope>IDENTIFICATION</scope>
    <source>
        <tissue evidence="13">Whole body pupa</tissue>
    </source>
</reference>
<dbReference type="Gene3D" id="1.20.58.1100">
    <property type="match status" value="1"/>
</dbReference>
<dbReference type="GO" id="GO:0030672">
    <property type="term" value="C:synaptic vesicle membrane"/>
    <property type="evidence" value="ECO:0007669"/>
    <property type="project" value="TreeGrafter"/>
</dbReference>
<feature type="domain" description="Phorbol-ester/DAG-type" evidence="9">
    <location>
        <begin position="2369"/>
        <end position="2419"/>
    </location>
</feature>
<dbReference type="InterPro" id="IPR046349">
    <property type="entry name" value="C1-like_sf"/>
</dbReference>
<accession>A0A9C5ZDT6</accession>
<evidence type="ECO:0000256" key="2">
    <source>
        <dbReference type="ARBA" id="ARBA00022737"/>
    </source>
</evidence>
<dbReference type="GO" id="GO:0043195">
    <property type="term" value="C:terminal bouton"/>
    <property type="evidence" value="ECO:0007669"/>
    <property type="project" value="TreeGrafter"/>
</dbReference>
<dbReference type="InterPro" id="IPR014770">
    <property type="entry name" value="Munc13_1"/>
</dbReference>
<dbReference type="SMART" id="SM01145">
    <property type="entry name" value="DUF1041"/>
    <property type="match status" value="1"/>
</dbReference>
<dbReference type="InterPro" id="IPR014772">
    <property type="entry name" value="Munc13_dom-2"/>
</dbReference>
<evidence type="ECO:0000256" key="4">
    <source>
        <dbReference type="ARBA" id="ARBA00022833"/>
    </source>
</evidence>
<dbReference type="PROSITE" id="PS51258">
    <property type="entry name" value="MHD1"/>
    <property type="match status" value="1"/>
</dbReference>
<feature type="coiled-coil region" evidence="6">
    <location>
        <begin position="1776"/>
        <end position="1805"/>
    </location>
</feature>
<evidence type="ECO:0000256" key="1">
    <source>
        <dbReference type="ARBA" id="ARBA00022723"/>
    </source>
</evidence>
<feature type="region of interest" description="Disordered" evidence="7">
    <location>
        <begin position="1928"/>
        <end position="1998"/>
    </location>
</feature>
<dbReference type="PRINTS" id="PR00360">
    <property type="entry name" value="C2DOMAIN"/>
</dbReference>
<dbReference type="GO" id="GO:0016082">
    <property type="term" value="P:synaptic vesicle priming"/>
    <property type="evidence" value="ECO:0007669"/>
    <property type="project" value="TreeGrafter"/>
</dbReference>
<dbReference type="GeneID" id="119643365"/>
<dbReference type="PROSITE" id="PS00479">
    <property type="entry name" value="ZF_DAG_PE_1"/>
    <property type="match status" value="1"/>
</dbReference>
<feature type="compositionally biased region" description="Polar residues" evidence="7">
    <location>
        <begin position="1747"/>
        <end position="1758"/>
    </location>
</feature>
<dbReference type="Proteomes" id="UP000092443">
    <property type="component" value="Unplaced"/>
</dbReference>
<feature type="compositionally biased region" description="Polar residues" evidence="7">
    <location>
        <begin position="2065"/>
        <end position="2082"/>
    </location>
</feature>
<dbReference type="GO" id="GO:0035249">
    <property type="term" value="P:synaptic transmission, glutamatergic"/>
    <property type="evidence" value="ECO:0007669"/>
    <property type="project" value="TreeGrafter"/>
</dbReference>
<keyword evidence="2" id="KW-0677">Repeat</keyword>
<evidence type="ECO:0000256" key="3">
    <source>
        <dbReference type="ARBA" id="ARBA00022771"/>
    </source>
</evidence>
<dbReference type="GO" id="GO:0017075">
    <property type="term" value="F:syntaxin-1 binding"/>
    <property type="evidence" value="ECO:0007669"/>
    <property type="project" value="TreeGrafter"/>
</dbReference>
<dbReference type="GO" id="GO:0005516">
    <property type="term" value="F:calmodulin binding"/>
    <property type="evidence" value="ECO:0007669"/>
    <property type="project" value="TreeGrafter"/>
</dbReference>
<proteinExistence type="predicted"/>
<feature type="domain" description="C2" evidence="8">
    <location>
        <begin position="3344"/>
        <end position="3472"/>
    </location>
</feature>
<dbReference type="PROSITE" id="PS51259">
    <property type="entry name" value="MHD2"/>
    <property type="match status" value="1"/>
</dbReference>
<dbReference type="SUPFAM" id="SSF49562">
    <property type="entry name" value="C2 domain (Calcium/lipid-binding domain, CaLB)"/>
    <property type="match status" value="2"/>
</dbReference>
<evidence type="ECO:0000256" key="6">
    <source>
        <dbReference type="SAM" id="Coils"/>
    </source>
</evidence>
<feature type="domain" description="C2" evidence="8">
    <location>
        <begin position="2475"/>
        <end position="2599"/>
    </location>
</feature>
<evidence type="ECO:0000256" key="5">
    <source>
        <dbReference type="ARBA" id="ARBA00022837"/>
    </source>
</evidence>
<evidence type="ECO:0000259" key="10">
    <source>
        <dbReference type="PROSITE" id="PS51258"/>
    </source>
</evidence>
<dbReference type="Pfam" id="PF00130">
    <property type="entry name" value="C1_1"/>
    <property type="match status" value="1"/>
</dbReference>
<organism evidence="12 13">
    <name type="scientific">Glossina fuscipes</name>
    <dbReference type="NCBI Taxonomy" id="7396"/>
    <lineage>
        <taxon>Eukaryota</taxon>
        <taxon>Metazoa</taxon>
        <taxon>Ecdysozoa</taxon>
        <taxon>Arthropoda</taxon>
        <taxon>Hexapoda</taxon>
        <taxon>Insecta</taxon>
        <taxon>Pterygota</taxon>
        <taxon>Neoptera</taxon>
        <taxon>Endopterygota</taxon>
        <taxon>Diptera</taxon>
        <taxon>Brachycera</taxon>
        <taxon>Muscomorpha</taxon>
        <taxon>Hippoboscoidea</taxon>
        <taxon>Glossinidae</taxon>
        <taxon>Glossina</taxon>
    </lineage>
</organism>
<dbReference type="Gene3D" id="3.30.60.20">
    <property type="match status" value="1"/>
</dbReference>
<keyword evidence="5" id="KW-0106">Calcium</keyword>
<feature type="compositionally biased region" description="Basic residues" evidence="7">
    <location>
        <begin position="627"/>
        <end position="640"/>
    </location>
</feature>
<feature type="region of interest" description="Disordered" evidence="7">
    <location>
        <begin position="414"/>
        <end position="434"/>
    </location>
</feature>
<dbReference type="SUPFAM" id="SSF57889">
    <property type="entry name" value="Cysteine-rich domain"/>
    <property type="match status" value="1"/>
</dbReference>
<dbReference type="InterPro" id="IPR035892">
    <property type="entry name" value="C2_domain_sf"/>
</dbReference>
<gene>
    <name evidence="13" type="primary">LOC119643365</name>
</gene>
<dbReference type="RefSeq" id="XP_037898641.1">
    <property type="nucleotide sequence ID" value="XM_038042713.1"/>
</dbReference>
<dbReference type="InterPro" id="IPR000008">
    <property type="entry name" value="C2_dom"/>
</dbReference>
<dbReference type="GO" id="GO:0061789">
    <property type="term" value="P:dense core granule priming"/>
    <property type="evidence" value="ECO:0007669"/>
    <property type="project" value="TreeGrafter"/>
</dbReference>
<feature type="region of interest" description="Disordered" evidence="7">
    <location>
        <begin position="2062"/>
        <end position="2088"/>
    </location>
</feature>
<evidence type="ECO:0000259" key="11">
    <source>
        <dbReference type="PROSITE" id="PS51259"/>
    </source>
</evidence>
<evidence type="ECO:0000259" key="8">
    <source>
        <dbReference type="PROSITE" id="PS50004"/>
    </source>
</evidence>
<name>A0A9C5ZDT6_9MUSC</name>
<evidence type="ECO:0000313" key="12">
    <source>
        <dbReference type="Proteomes" id="UP000092443"/>
    </source>
</evidence>
<keyword evidence="6" id="KW-0175">Coiled coil</keyword>
<sequence length="3518" mass="400243">MSLTSLPKQLNFELMQRKAGTDGYMMTAENLSQYQYDSLNSSPKYYQLLNVADANDSELRYNASEQKQQFESLLCNQKDASIQHSSFRNLQYIQQHQPQEENQFRSPQPFVLNSSSGLSSNASCGYNRFSHGNELSSAPTQRHFCQFYNTQHHCDYIISDYMDKIATRISMLETELKFAWRGLDMLSTEYSKIWSRMEKLESISLEQQSVINNLMGLMAVKEQQEKVQHLDLVVHSTSSHLDYEKDLMTDDFIAFLEQQPKFLSHELGNAVKITNDFDTRGGQERPIPEHQIMRNEVVILSNLLEEQRKFPKEPTISPPFTADDVNCKSPHLNCDTADEFPDLGAKLRSNRIIPTISTPSQQRTQEIDGELPRKICSNADLYFYEHQPQSEVLKHILNRRSVSNRTISLGRGLNDQTFKTTTPSKEMTPLSGQKNTASQLLNSNIFQINEMADHQNDLEHRMGTAAIGEDVNEQIKFFRENVSEAGEAHHQSNQIDDKSGGGVMSLILAKDVTKNDEHFYKTLNEAYRENSLAVEFSNIEHLLQRSEQQHDQYLVGFSSSSTRTNSALDMIREDNEDEINNEDKSRMAIDVEFAVKCKDLLSSTLLPVQPPITTTATLTASPNRKEREHKKHKKKKHHHKNEMEMLNNLKSALAHAGTQAGTNCLHQPSQLSIYDDSATGLIVSALGSSDHNSKETGRPLNKEDGFSSDCSTTSFAIQIASFGGSNYNKCDESAIDSIVDVLVLEINKINDLEVLSAEQIDRLRRLIISKHLFFEKLQQVDKNLIMLLLNPVTLSEEMHSLDGDSLKKFELVLRKLEKNIDTLKKLVGNSFDNYKLKCAGKTKQTQATRETCVAKKDRKTVPLSYSRSSLLVKGAPFRFNFADNSAQLEENNTNLNEQLKQLETQEKEMNFKKYQHKQIPNVLTAEGVDESSPHERFLLESTHSYCEELNHTSSSNIYNNDEYIKSLKRNLERHNSMLFLLHLQNPDHQTKIGNYAGIEIDNILDDITEVQSPPPPAPDLEVFTPANNSEHDIQYKNNTYSKYSRSYNSLPLQNISESNKNISINPFVMDSSCLMRENVPVRTISPKHTKSDSGLSSMSGVSSWEKSPNSPISVALVSDSNPFFTKYQNMNAEMFHLVAKEHPQTEELPMTSIIDDIEHYNQVDGNDKPYTFTEENLNYIRELSKNMPICSAYENKSMFRIFDHEVLEDQPDVRTVDEMLAWDQRQQQLEQRRTPDLLRTQESKTAKDEVRCKIVTGFEPIPKLTNLQNRQRQLTDRLVYYPTSNLIADANNHFKLEYLGANIAMTAAENHEQPQLDNLNGTLAENKDVTLGRKRPYSVCMPPLRTKSSNNDHVVHTSLAIVSILSGNENHNSKHPRMWSKISNILTDNFRFKRSTRYNRSQSLPSGDCETQRPKVRLRGQAGSYPSVVSNALDRHIHSSNRDRNTMVLHSVNGTATKTTSRHKKRSSFTTTMNNFMQKAKTYRRSSFGLRHGISLSDPEVDLPSFTSSDNDDSIASDYGSDRLNTVTPEVEHNVNTECPKKIDESTHGIEKLAEEGVELLETKMGNIESNLSESEQQGINAIIGKEAENRSVSMQAKCMQSSTEVFLYIENMRSATTKMSEAQTIVPPPTTYVEIISNNISDNNKVKDKNLSDNYVCQGFPSNAVNNARHLQKENSLFIDDNNIPCSPGVDTNNSSSENNNIFHASVDNNTVAVNKSITSGRLLASQSLEIPALSNSREDDDNRSQHSYRTFSSSRRQSTEDSIDTDDEYFCYELRQLDELERQQKLEMQKQQLQKKNSDSQNVANQQLFNQIDQLNNSEDLVIKEYQPNEEVKALMSQVLQELQFIVKLHPEARQQFNRTSLNERSCNIRFSHIHEKHTKVADIHSAWQDINGDDTLTVFNEDKEIKTVSSQNVTSDSRVLHEEITEQIPETIPRSDQENRQQQKQQRLQNEKAPQKRYKKRRGMKRSNMTGENMFESGGNEHQPFSSSSSLSSDDDGKLLHIAEYKAPKSCIKALENQKDDIKPTSVRSMDQFSDQEMPFENIVVDEKDCINETEWLDTEKPLQSLSSGATSGPDTPTELSDVVDENDKQPCRIAPNYKAFKKNKMFENSTGDQSNGIEPITALENTKGTLHTKEFDYCDDTAAEIVTDLVKSTTQETVDISSPVQSSHVTNETKNDFAISIAITDDNTKIESKTEIIISPSLCGDIGEMAIINETKSVKKSVNTELCTDQSGNGNLSSSKWKLLKTLKERKLEEKNNQEKMKEDELNKQRDKNSSGSVDGCMRANGHPGDNPFYSNIDSMPDIRPRRKSIPLVSELVLKTMAATKRNAGLTSAVPRATLNDEELKTHVYRKALQALIYPISSTTPHNFVLWTATSPTYCYECEGLLWGIARQGVRCTECGVKCHEKCKDLLNADCLQRAAEKSTKHGAEDKAISIIKAMEERMKQRERDKPEIFELIRMTFGVDPDTHIDSLEQAERATVEGTSKWSCKLTITVICAQGLIAKDKSGFSDPYVTVQVSKVKKRTRTMPQELNPVWNEKFHFECHNSSDRIKVRVWDEDNDLKSKLRQKLTRESDDFLGQAIIEVRTLSGEMDVWYNLEKRTDKSAVSGAIRLHISVEIKGEEKVAPYHVQYTCLHENLFHYLCEDNCGMVKLPQQKGDDAWKLYFDEIPEEIVDEFAMRYGIENIYQAMTHFHCLSAKYLCPGVPAVMSTLLANINAYYAHTTASSSVSASDRFAASNFGKEKFVKLLDQLHNSLRIDLSMYRNNFPASSQEKLMDLKSTVDLLTSITFFRMKVQELSSPPRASTVVKDCVKACLRSTYQFLFENCYELYNREFQVDPNEAKRDSDDHGPKLDSVDFWHKLIALIVSVIDEDKNSYGSVLNQFPQELNIGQLSAATMWSLFAVDMKYALEEHEQHRLCKSSAYMNLHFRVKWLYSNYVKEVPPYKGAVPEYPAWFEPFVMQWLNENDDVSLEYLHGAFNRDKKDGFQKSSEHALFSNSVVDVFTQLTQCFDVVSKLECPDPEIMKRYMRRFAKTIVKVLIAYADIVKREFPEHMKDERVACILMNNIQQLRVQLEKMFESMGGDKLEEDAANILKELQQNLNFALDDLASKFAVSLEPRITQSVRELGDLLLAIKGGTGPCQNVNTSNQVAQRNAVAVEADEVLRPLMDLLDGSLTLYAQSCEKTVLKRLLKELWKIVMRTLEKTIVLPPMTDKTMMFKHLTDNAKNLASNAKIEDMGRLFKSHMAGKQDVKSALSGVMDISKEVEKNLSPKQCAILDVALDTIKQYFHAGGNGLKKTFLEKSPELQSLRYALSLYTQMTDTLIKTFISSQVHEENQEESVGEISVQIDLYSHPGTGEYRVNVKVVAANDLKWQIPSGMFRPFVEINLIGPHLQDKKRKFATKSKSNNWSPKYNESFNFTIGTEEQLDFFELHICVKDYCFARDDRLVGVAVIPLKDILEKGSVACWLPLQRRIQMDETGWTILRILSQRNNDEVAKEFVKLKSEIRQEPTAGT</sequence>
<dbReference type="CDD" id="cd08395">
    <property type="entry name" value="C2C_Munc13"/>
    <property type="match status" value="1"/>
</dbReference>